<dbReference type="EMBL" id="OV170227">
    <property type="protein sequence ID" value="CAH0728723.1"/>
    <property type="molecule type" value="Genomic_DNA"/>
</dbReference>
<evidence type="ECO:0000313" key="2">
    <source>
        <dbReference type="EMBL" id="CAH0728723.1"/>
    </source>
</evidence>
<evidence type="ECO:0000313" key="3">
    <source>
        <dbReference type="Proteomes" id="UP000838878"/>
    </source>
</evidence>
<dbReference type="AlphaFoldDB" id="A0A8J9VS81"/>
<feature type="compositionally biased region" description="Basic and acidic residues" evidence="1">
    <location>
        <begin position="19"/>
        <end position="34"/>
    </location>
</feature>
<gene>
    <name evidence="2" type="ORF">BINO364_LOCUS13907</name>
</gene>
<protein>
    <submittedName>
        <fullName evidence="2">Uncharacterized protein</fullName>
    </submittedName>
</protein>
<feature type="non-terminal residue" evidence="2">
    <location>
        <position position="111"/>
    </location>
</feature>
<reference evidence="2" key="1">
    <citation type="submission" date="2021-12" db="EMBL/GenBank/DDBJ databases">
        <authorList>
            <person name="Martin H S."/>
        </authorList>
    </citation>
    <scope>NUCLEOTIDE SEQUENCE</scope>
</reference>
<dbReference type="OrthoDB" id="7330964at2759"/>
<keyword evidence="3" id="KW-1185">Reference proteome</keyword>
<dbReference type="Proteomes" id="UP000838878">
    <property type="component" value="Chromosome 7"/>
</dbReference>
<organism evidence="2 3">
    <name type="scientific">Brenthis ino</name>
    <name type="common">lesser marbled fritillary</name>
    <dbReference type="NCBI Taxonomy" id="405034"/>
    <lineage>
        <taxon>Eukaryota</taxon>
        <taxon>Metazoa</taxon>
        <taxon>Ecdysozoa</taxon>
        <taxon>Arthropoda</taxon>
        <taxon>Hexapoda</taxon>
        <taxon>Insecta</taxon>
        <taxon>Pterygota</taxon>
        <taxon>Neoptera</taxon>
        <taxon>Endopterygota</taxon>
        <taxon>Lepidoptera</taxon>
        <taxon>Glossata</taxon>
        <taxon>Ditrysia</taxon>
        <taxon>Papilionoidea</taxon>
        <taxon>Nymphalidae</taxon>
        <taxon>Heliconiinae</taxon>
        <taxon>Argynnini</taxon>
        <taxon>Brenthis</taxon>
    </lineage>
</organism>
<evidence type="ECO:0000256" key="1">
    <source>
        <dbReference type="SAM" id="MobiDB-lite"/>
    </source>
</evidence>
<feature type="region of interest" description="Disordered" evidence="1">
    <location>
        <begin position="1"/>
        <end position="37"/>
    </location>
</feature>
<proteinExistence type="predicted"/>
<name>A0A8J9VS81_9NEOP</name>
<accession>A0A8J9VS81</accession>
<sequence length="111" mass="12057">MRSVSKGTRGGSQRSALMSERRRRDAAAATRERAPAGGVLAGGARSALCNARRPAPRLATERVALSRRRAMPTDLDALLQRRECNRHTYSRLVPINASTTKAARDGECGRI</sequence>